<dbReference type="GO" id="GO:0019005">
    <property type="term" value="C:SCF ubiquitin ligase complex"/>
    <property type="evidence" value="ECO:0007669"/>
    <property type="project" value="TreeGrafter"/>
</dbReference>
<dbReference type="PANTHER" id="PTHR13318">
    <property type="entry name" value="PARTNER OF PAIRED, ISOFORM B-RELATED"/>
    <property type="match status" value="1"/>
</dbReference>
<dbReference type="InParanoid" id="A0A067QGB9"/>
<dbReference type="Proteomes" id="UP000027135">
    <property type="component" value="Unassembled WGS sequence"/>
</dbReference>
<dbReference type="PANTHER" id="PTHR13318:SF190">
    <property type="entry name" value="PARTNER OF PAIRED, ISOFORM B"/>
    <property type="match status" value="1"/>
</dbReference>
<dbReference type="OMA" id="NIRNCKM"/>
<organism evidence="2 3">
    <name type="scientific">Zootermopsis nevadensis</name>
    <name type="common">Dampwood termite</name>
    <dbReference type="NCBI Taxonomy" id="136037"/>
    <lineage>
        <taxon>Eukaryota</taxon>
        <taxon>Metazoa</taxon>
        <taxon>Ecdysozoa</taxon>
        <taxon>Arthropoda</taxon>
        <taxon>Hexapoda</taxon>
        <taxon>Insecta</taxon>
        <taxon>Pterygota</taxon>
        <taxon>Neoptera</taxon>
        <taxon>Polyneoptera</taxon>
        <taxon>Dictyoptera</taxon>
        <taxon>Blattodea</taxon>
        <taxon>Blattoidea</taxon>
        <taxon>Termitoidae</taxon>
        <taxon>Termopsidae</taxon>
        <taxon>Zootermopsis</taxon>
    </lineage>
</organism>
<dbReference type="InterPro" id="IPR001810">
    <property type="entry name" value="F-box_dom"/>
</dbReference>
<dbReference type="GO" id="GO:0031146">
    <property type="term" value="P:SCF-dependent proteasomal ubiquitin-dependent protein catabolic process"/>
    <property type="evidence" value="ECO:0007669"/>
    <property type="project" value="TreeGrafter"/>
</dbReference>
<dbReference type="EMBL" id="KK853996">
    <property type="protein sequence ID" value="KDQ65245.1"/>
    <property type="molecule type" value="Genomic_DNA"/>
</dbReference>
<name>A0A067QGB9_ZOONE</name>
<dbReference type="SUPFAM" id="SSF81383">
    <property type="entry name" value="F-box domain"/>
    <property type="match status" value="1"/>
</dbReference>
<accession>A0A067QGB9</accession>
<gene>
    <name evidence="2" type="ORF">L798_06481</name>
</gene>
<proteinExistence type="predicted"/>
<feature type="domain" description="F-box" evidence="1">
    <location>
        <begin position="1"/>
        <end position="48"/>
    </location>
</feature>
<dbReference type="Gene3D" id="1.20.1280.50">
    <property type="match status" value="1"/>
</dbReference>
<dbReference type="InterPro" id="IPR032675">
    <property type="entry name" value="LRR_dom_sf"/>
</dbReference>
<evidence type="ECO:0000313" key="3">
    <source>
        <dbReference type="Proteomes" id="UP000027135"/>
    </source>
</evidence>
<protein>
    <submittedName>
        <fullName evidence="2">F-box/LRR-repeat protein 20</fullName>
    </submittedName>
</protein>
<dbReference type="InterPro" id="IPR036047">
    <property type="entry name" value="F-box-like_dom_sf"/>
</dbReference>
<dbReference type="AlphaFoldDB" id="A0A067QGB9"/>
<dbReference type="STRING" id="136037.A0A067QGB9"/>
<reference evidence="2 3" key="1">
    <citation type="journal article" date="2014" name="Nat. Commun.">
        <title>Molecular traces of alternative social organization in a termite genome.</title>
        <authorList>
            <person name="Terrapon N."/>
            <person name="Li C."/>
            <person name="Robertson H.M."/>
            <person name="Ji L."/>
            <person name="Meng X."/>
            <person name="Booth W."/>
            <person name="Chen Z."/>
            <person name="Childers C.P."/>
            <person name="Glastad K.M."/>
            <person name="Gokhale K."/>
            <person name="Gowin J."/>
            <person name="Gronenberg W."/>
            <person name="Hermansen R.A."/>
            <person name="Hu H."/>
            <person name="Hunt B.G."/>
            <person name="Huylmans A.K."/>
            <person name="Khalil S.M."/>
            <person name="Mitchell R.D."/>
            <person name="Munoz-Torres M.C."/>
            <person name="Mustard J.A."/>
            <person name="Pan H."/>
            <person name="Reese J.T."/>
            <person name="Scharf M.E."/>
            <person name="Sun F."/>
            <person name="Vogel H."/>
            <person name="Xiao J."/>
            <person name="Yang W."/>
            <person name="Yang Z."/>
            <person name="Yang Z."/>
            <person name="Zhou J."/>
            <person name="Zhu J."/>
            <person name="Brent C.S."/>
            <person name="Elsik C.G."/>
            <person name="Goodisman M.A."/>
            <person name="Liberles D.A."/>
            <person name="Roe R.M."/>
            <person name="Vargo E.L."/>
            <person name="Vilcinskas A."/>
            <person name="Wang J."/>
            <person name="Bornberg-Bauer E."/>
            <person name="Korb J."/>
            <person name="Zhang G."/>
            <person name="Liebig J."/>
        </authorList>
    </citation>
    <scope>NUCLEOTIDE SEQUENCE [LARGE SCALE GENOMIC DNA]</scope>
    <source>
        <tissue evidence="2">Whole organism</tissue>
    </source>
</reference>
<evidence type="ECO:0000259" key="1">
    <source>
        <dbReference type="PROSITE" id="PS50181"/>
    </source>
</evidence>
<keyword evidence="3" id="KW-1185">Reference proteome</keyword>
<dbReference type="eggNOG" id="ENOG502T016">
    <property type="taxonomic scope" value="Eukaryota"/>
</dbReference>
<dbReference type="Pfam" id="PF12937">
    <property type="entry name" value="F-box-like"/>
    <property type="match status" value="1"/>
</dbReference>
<evidence type="ECO:0000313" key="2">
    <source>
        <dbReference type="EMBL" id="KDQ65245.1"/>
    </source>
</evidence>
<dbReference type="SMART" id="SM00256">
    <property type="entry name" value="FBOX"/>
    <property type="match status" value="1"/>
</dbReference>
<dbReference type="Gene3D" id="3.80.10.10">
    <property type="entry name" value="Ribonuclease Inhibitor"/>
    <property type="match status" value="2"/>
</dbReference>
<sequence length="405" mass="46526">MACISDLPDEILVTIFSYLDVDDICLSVRNVCRQWKSVSEDEKVWMNMYYCPRKTTTKQELISKLKTMPSLRYFVYTGTHNVLGTMSKHCTKLKDLHIPYMEFRARLLRKAIRHLHYLEGLSVRITSRTARFTQIIGESQHLVRLSLTTGGGLHTTDQLLEPIASGCRKLKKLRCAYLDCPTEELCRLLQHKKRVLEEYEHCGRLSAAVFTAINGCKKLKKLRFNSISIEGPFDETISFVKLKYLTLVEFAGCPITMLKSVSRSLSIAPVSYLEQINLSFSDHKIDSITDSVFLACPSLKRLILAGNIRLCGYGLRNIRNCKMLEYLDMRYCLDLDWTAIKYVAEGSPRLQYLDLSGNHITLAMFQQILKCKNLKTLLLKGCDLRGFNLRHIKTRIPGLKHLKIE</sequence>
<dbReference type="SUPFAM" id="SSF52047">
    <property type="entry name" value="RNI-like"/>
    <property type="match status" value="1"/>
</dbReference>
<dbReference type="PROSITE" id="PS50181">
    <property type="entry name" value="FBOX"/>
    <property type="match status" value="1"/>
</dbReference>